<protein>
    <submittedName>
        <fullName evidence="2">Uncharacterized protein</fullName>
    </submittedName>
</protein>
<feature type="region of interest" description="Disordered" evidence="1">
    <location>
        <begin position="1"/>
        <end position="33"/>
    </location>
</feature>
<dbReference type="AlphaFoldDB" id="A0A150M7Q2"/>
<reference evidence="2 3" key="1">
    <citation type="submission" date="2016-01" db="EMBL/GenBank/DDBJ databases">
        <title>Draft Genome Sequences of Seven Thermophilic Sporeformers Isolated from Foods.</title>
        <authorList>
            <person name="Berendsen E.M."/>
            <person name="Wells-Bennik M.H."/>
            <person name="Krawcyk A.O."/>
            <person name="De Jong A."/>
            <person name="Holsappel S."/>
            <person name="Eijlander R.T."/>
            <person name="Kuipers O.P."/>
        </authorList>
    </citation>
    <scope>NUCLEOTIDE SEQUENCE [LARGE SCALE GENOMIC DNA]</scope>
    <source>
        <strain evidence="2 3">B4135</strain>
    </source>
</reference>
<accession>A0A150M7Q2</accession>
<evidence type="ECO:0000256" key="1">
    <source>
        <dbReference type="SAM" id="MobiDB-lite"/>
    </source>
</evidence>
<dbReference type="Proteomes" id="UP000075683">
    <property type="component" value="Unassembled WGS sequence"/>
</dbReference>
<name>A0A150M7Q2_9BACI</name>
<dbReference type="STRING" id="301148.B4135_1849"/>
<organism evidence="2 3">
    <name type="scientific">Caldibacillus debilis</name>
    <dbReference type="NCBI Taxonomy" id="301148"/>
    <lineage>
        <taxon>Bacteria</taxon>
        <taxon>Bacillati</taxon>
        <taxon>Bacillota</taxon>
        <taxon>Bacilli</taxon>
        <taxon>Bacillales</taxon>
        <taxon>Bacillaceae</taxon>
        <taxon>Caldibacillus</taxon>
    </lineage>
</organism>
<dbReference type="EMBL" id="LQYT01000034">
    <property type="protein sequence ID" value="KYD20548.1"/>
    <property type="molecule type" value="Genomic_DNA"/>
</dbReference>
<feature type="region of interest" description="Disordered" evidence="1">
    <location>
        <begin position="57"/>
        <end position="80"/>
    </location>
</feature>
<sequence length="80" mass="8525">MGRSPRGCDPGERGAGFRRLSSAGLAEPVRTEEEWRGFPGGLTYAERDSLRAVKFERLSPAKGVPDRKDPGPAEAPGSGI</sequence>
<evidence type="ECO:0000313" key="3">
    <source>
        <dbReference type="Proteomes" id="UP000075683"/>
    </source>
</evidence>
<comment type="caution">
    <text evidence="2">The sequence shown here is derived from an EMBL/GenBank/DDBJ whole genome shotgun (WGS) entry which is preliminary data.</text>
</comment>
<gene>
    <name evidence="2" type="ORF">B4135_1849</name>
</gene>
<proteinExistence type="predicted"/>
<evidence type="ECO:0000313" key="2">
    <source>
        <dbReference type="EMBL" id="KYD20548.1"/>
    </source>
</evidence>
<feature type="compositionally biased region" description="Basic and acidic residues" evidence="1">
    <location>
        <begin position="57"/>
        <end position="71"/>
    </location>
</feature>